<keyword evidence="4" id="KW-1185">Reference proteome</keyword>
<reference evidence="3 4" key="1">
    <citation type="submission" date="2020-08" db="EMBL/GenBank/DDBJ databases">
        <title>Whole genome shotgun sequence of Actinocatenispora thailandica NBRC 105041.</title>
        <authorList>
            <person name="Komaki H."/>
            <person name="Tamura T."/>
        </authorList>
    </citation>
    <scope>NUCLEOTIDE SEQUENCE [LARGE SCALE GENOMIC DNA]</scope>
    <source>
        <strain evidence="3 4">NBRC 105041</strain>
    </source>
</reference>
<feature type="transmembrane region" description="Helical" evidence="1">
    <location>
        <begin position="56"/>
        <end position="78"/>
    </location>
</feature>
<organism evidence="3 4">
    <name type="scientific">Actinocatenispora thailandica</name>
    <dbReference type="NCBI Taxonomy" id="227318"/>
    <lineage>
        <taxon>Bacteria</taxon>
        <taxon>Bacillati</taxon>
        <taxon>Actinomycetota</taxon>
        <taxon>Actinomycetes</taxon>
        <taxon>Micromonosporales</taxon>
        <taxon>Micromonosporaceae</taxon>
        <taxon>Actinocatenispora</taxon>
    </lineage>
</organism>
<feature type="domain" description="Putative sensor" evidence="2">
    <location>
        <begin position="97"/>
        <end position="187"/>
    </location>
</feature>
<protein>
    <recommendedName>
        <fullName evidence="2">Putative sensor domain-containing protein</fullName>
    </recommendedName>
</protein>
<name>A0A7R7DX58_9ACTN</name>
<evidence type="ECO:0000256" key="1">
    <source>
        <dbReference type="SAM" id="Phobius"/>
    </source>
</evidence>
<gene>
    <name evidence="3" type="ORF">Athai_65350</name>
</gene>
<evidence type="ECO:0000259" key="2">
    <source>
        <dbReference type="Pfam" id="PF13796"/>
    </source>
</evidence>
<dbReference type="AlphaFoldDB" id="A0A7R7DX58"/>
<dbReference type="Proteomes" id="UP000611640">
    <property type="component" value="Chromosome"/>
</dbReference>
<accession>A0A7R7DX58</accession>
<sequence length="191" mass="20252">MSETTINPAGHGMLRPLFAPLRAWRRHLYALTTLTGVAWFALAIATVTALSGTRLAALGVPAAVALAFALALPAAWLERRRQRLIGSTVPRRRRGLLRAVAHLLLSAPLGGIGLGLVVFWVLVSVRNLVLFPFVYSWAVDLSTSWGGPTQLGAVALHMAGGLAAFLLVPYLVGGLATLHAALTRRLLGPAE</sequence>
<dbReference type="InterPro" id="IPR025828">
    <property type="entry name" value="Put_sensor_dom"/>
</dbReference>
<keyword evidence="1" id="KW-0472">Membrane</keyword>
<keyword evidence="1" id="KW-1133">Transmembrane helix</keyword>
<dbReference type="KEGG" id="atl:Athai_65350"/>
<proteinExistence type="predicted"/>
<keyword evidence="1" id="KW-0812">Transmembrane</keyword>
<evidence type="ECO:0000313" key="4">
    <source>
        <dbReference type="Proteomes" id="UP000611640"/>
    </source>
</evidence>
<feature type="transmembrane region" description="Helical" evidence="1">
    <location>
        <begin position="28"/>
        <end position="50"/>
    </location>
</feature>
<evidence type="ECO:0000313" key="3">
    <source>
        <dbReference type="EMBL" id="BCJ39032.1"/>
    </source>
</evidence>
<feature type="transmembrane region" description="Helical" evidence="1">
    <location>
        <begin position="99"/>
        <end position="123"/>
    </location>
</feature>
<dbReference type="Pfam" id="PF13796">
    <property type="entry name" value="Sensor"/>
    <property type="match status" value="1"/>
</dbReference>
<dbReference type="RefSeq" id="WP_203964965.1">
    <property type="nucleotide sequence ID" value="NZ_AP023355.1"/>
</dbReference>
<feature type="transmembrane region" description="Helical" evidence="1">
    <location>
        <begin position="154"/>
        <end position="178"/>
    </location>
</feature>
<dbReference type="EMBL" id="AP023355">
    <property type="protein sequence ID" value="BCJ39032.1"/>
    <property type="molecule type" value="Genomic_DNA"/>
</dbReference>